<comment type="caution">
    <text evidence="1">The sequence shown here is derived from an EMBL/GenBank/DDBJ whole genome shotgun (WGS) entry which is preliminary data.</text>
</comment>
<organism evidence="1 2">
    <name type="scientific">Bacillus cereus VD196</name>
    <dbReference type="NCBI Taxonomy" id="1053243"/>
    <lineage>
        <taxon>Bacteria</taxon>
        <taxon>Bacillati</taxon>
        <taxon>Bacillota</taxon>
        <taxon>Bacilli</taxon>
        <taxon>Bacillales</taxon>
        <taxon>Bacillaceae</taxon>
        <taxon>Bacillus</taxon>
        <taxon>Bacillus cereus group</taxon>
    </lineage>
</organism>
<sequence length="47" mass="5288">MIPMVLIYAFEQIFDRNNWVVPRGEVSANPSSYFQPSRGFSGFSMGG</sequence>
<evidence type="ECO:0000313" key="2">
    <source>
        <dbReference type="Proteomes" id="UP000014023"/>
    </source>
</evidence>
<dbReference type="AlphaFoldDB" id="A0A9W5V5G4"/>
<evidence type="ECO:0000313" key="1">
    <source>
        <dbReference type="EMBL" id="EOO56612.1"/>
    </source>
</evidence>
<dbReference type="RefSeq" id="WP_002184412.1">
    <property type="nucleotide sequence ID" value="NZ_KB976258.1"/>
</dbReference>
<protein>
    <submittedName>
        <fullName evidence="1">Uncharacterized protein</fullName>
    </submittedName>
</protein>
<gene>
    <name evidence="1" type="ORF">IKE_06451</name>
</gene>
<dbReference type="EMBL" id="AHFL01000102">
    <property type="protein sequence ID" value="EOO56612.1"/>
    <property type="molecule type" value="Genomic_DNA"/>
</dbReference>
<dbReference type="Proteomes" id="UP000014023">
    <property type="component" value="Unassembled WGS sequence"/>
</dbReference>
<reference evidence="1 2" key="1">
    <citation type="submission" date="2012-12" db="EMBL/GenBank/DDBJ databases">
        <title>The Genome Sequence of Bacillus cereus VD196.</title>
        <authorList>
            <consortium name="The Broad Institute Genome Sequencing Platform"/>
            <consortium name="The Broad Institute Genome Sequencing Center for Infectious Disease"/>
            <person name="Feldgarden M."/>
            <person name="Van der Auwera G.A."/>
            <person name="Mahillon J."/>
            <person name="Duprez V."/>
            <person name="Timmery S."/>
            <person name="Mattelet C."/>
            <person name="Dierick K."/>
            <person name="Sun M."/>
            <person name="Yu Z."/>
            <person name="Zhu L."/>
            <person name="Hu X."/>
            <person name="Shank E.B."/>
            <person name="Swiecicka I."/>
            <person name="Hansen B.M."/>
            <person name="Andrup L."/>
            <person name="Walker B."/>
            <person name="Young S.K."/>
            <person name="Zeng Q."/>
            <person name="Gargeya S."/>
            <person name="Fitzgerald M."/>
            <person name="Haas B."/>
            <person name="Abouelleil A."/>
            <person name="Alvarado L."/>
            <person name="Arachchi H.M."/>
            <person name="Berlin A.M."/>
            <person name="Chapman S.B."/>
            <person name="Dewar J."/>
            <person name="Goldberg J."/>
            <person name="Griggs A."/>
            <person name="Gujja S."/>
            <person name="Hansen M."/>
            <person name="Howarth C."/>
            <person name="Imamovic A."/>
            <person name="Larimer J."/>
            <person name="McCowan C."/>
            <person name="Murphy C."/>
            <person name="Neiman D."/>
            <person name="Pearson M."/>
            <person name="Priest M."/>
            <person name="Roberts A."/>
            <person name="Saif S."/>
            <person name="Shea T."/>
            <person name="Sisk P."/>
            <person name="Sykes S."/>
            <person name="Wortman J."/>
            <person name="Nusbaum C."/>
            <person name="Birren B."/>
        </authorList>
    </citation>
    <scope>NUCLEOTIDE SEQUENCE [LARGE SCALE GENOMIC DNA]</scope>
    <source>
        <strain evidence="1 2">VD196</strain>
    </source>
</reference>
<name>A0A9W5V5G4_BACCE</name>
<accession>A0A9W5V5G4</accession>
<proteinExistence type="predicted"/>